<evidence type="ECO:0000256" key="1">
    <source>
        <dbReference type="SAM" id="MobiDB-lite"/>
    </source>
</evidence>
<proteinExistence type="predicted"/>
<dbReference type="EMBL" id="NIDE01000017">
    <property type="protein sequence ID" value="OWK36197.1"/>
    <property type="molecule type" value="Genomic_DNA"/>
</dbReference>
<keyword evidence="2" id="KW-1133">Transmembrane helix</keyword>
<feature type="region of interest" description="Disordered" evidence="1">
    <location>
        <begin position="25"/>
        <end position="44"/>
    </location>
</feature>
<dbReference type="RefSeq" id="WP_088259241.1">
    <property type="nucleotide sequence ID" value="NZ_NIDE01000017.1"/>
</dbReference>
<gene>
    <name evidence="3" type="ORF">FRUB_08760</name>
</gene>
<reference evidence="4" key="1">
    <citation type="submission" date="2017-06" db="EMBL/GenBank/DDBJ databases">
        <title>Genome analysis of Fimbriiglobus ruber SP5, the first member of the order Planctomycetales with confirmed chitinolytic capability.</title>
        <authorList>
            <person name="Ravin N.V."/>
            <person name="Rakitin A.L."/>
            <person name="Ivanova A.A."/>
            <person name="Beletsky A.V."/>
            <person name="Kulichevskaya I.S."/>
            <person name="Mardanov A.V."/>
            <person name="Dedysh S.N."/>
        </authorList>
    </citation>
    <scope>NUCLEOTIDE SEQUENCE [LARGE SCALE GENOMIC DNA]</scope>
    <source>
        <strain evidence="4">SP5</strain>
    </source>
</reference>
<keyword evidence="2" id="KW-0812">Transmembrane</keyword>
<keyword evidence="2" id="KW-0472">Membrane</keyword>
<feature type="region of interest" description="Disordered" evidence="1">
    <location>
        <begin position="132"/>
        <end position="164"/>
    </location>
</feature>
<name>A0A225DJ83_9BACT</name>
<feature type="compositionally biased region" description="Basic and acidic residues" evidence="1">
    <location>
        <begin position="248"/>
        <end position="264"/>
    </location>
</feature>
<accession>A0A225DJ83</accession>
<evidence type="ECO:0000313" key="3">
    <source>
        <dbReference type="EMBL" id="OWK36197.1"/>
    </source>
</evidence>
<dbReference type="AlphaFoldDB" id="A0A225DJ83"/>
<comment type="caution">
    <text evidence="3">The sequence shown here is derived from an EMBL/GenBank/DDBJ whole genome shotgun (WGS) entry which is preliminary data.</text>
</comment>
<evidence type="ECO:0000313" key="4">
    <source>
        <dbReference type="Proteomes" id="UP000214646"/>
    </source>
</evidence>
<protein>
    <submittedName>
        <fullName evidence="3">Uncharacterized protein</fullName>
    </submittedName>
</protein>
<dbReference type="Proteomes" id="UP000214646">
    <property type="component" value="Unassembled WGS sequence"/>
</dbReference>
<evidence type="ECO:0000256" key="2">
    <source>
        <dbReference type="SAM" id="Phobius"/>
    </source>
</evidence>
<feature type="transmembrane region" description="Helical" evidence="2">
    <location>
        <begin position="57"/>
        <end position="83"/>
    </location>
</feature>
<feature type="region of interest" description="Disordered" evidence="1">
    <location>
        <begin position="213"/>
        <end position="264"/>
    </location>
</feature>
<dbReference type="OrthoDB" id="291447at2"/>
<feature type="compositionally biased region" description="Basic and acidic residues" evidence="1">
    <location>
        <begin position="213"/>
        <end position="229"/>
    </location>
</feature>
<sequence length="264" mass="29016">MSDAHKHSEMKSDKPLVQLMVSMSGASAPEHETEPPGASATSVKAGHEPDQFQVKGILYVPAFVVIVLVVTYLIVSTTFFGILDANKPQPTNNPDSPVVKLNQEPIDKRFERISSSDPHAEVKQPRLEYLKQTKTDPNVYGGDPTYMRSKLPDEAHGNNTPEIRPESLRAVNFIDPTAKRKLLDEYDWADADKKVARIPIGEAMAAVVKKLPVRKDPIKIAADSDDRAKQSNSGRGGPSLPTPTPPAPERKDDHAPKKDGHEKH</sequence>
<keyword evidence="4" id="KW-1185">Reference proteome</keyword>
<organism evidence="3 4">
    <name type="scientific">Fimbriiglobus ruber</name>
    <dbReference type="NCBI Taxonomy" id="1908690"/>
    <lineage>
        <taxon>Bacteria</taxon>
        <taxon>Pseudomonadati</taxon>
        <taxon>Planctomycetota</taxon>
        <taxon>Planctomycetia</taxon>
        <taxon>Gemmatales</taxon>
        <taxon>Gemmataceae</taxon>
        <taxon>Fimbriiglobus</taxon>
    </lineage>
</organism>